<protein>
    <submittedName>
        <fullName evidence="1">Uncharacterized protein</fullName>
    </submittedName>
</protein>
<evidence type="ECO:0000313" key="2">
    <source>
        <dbReference type="Proteomes" id="UP000315295"/>
    </source>
</evidence>
<dbReference type="AlphaFoldDB" id="A0A540LM89"/>
<reference evidence="1 2" key="1">
    <citation type="journal article" date="2019" name="G3 (Bethesda)">
        <title>Sequencing of a Wild Apple (Malus baccata) Genome Unravels the Differences Between Cultivated and Wild Apple Species Regarding Disease Resistance and Cold Tolerance.</title>
        <authorList>
            <person name="Chen X."/>
        </authorList>
    </citation>
    <scope>NUCLEOTIDE SEQUENCE [LARGE SCALE GENOMIC DNA]</scope>
    <source>
        <strain evidence="2">cv. Shandingzi</strain>
        <tissue evidence="1">Leaves</tissue>
    </source>
</reference>
<sequence length="97" mass="10829">MKAKVEFIVSSPETVDSNSNFFFGPPHRKCPAIKVIRTPISGRWTVGVSGEGVMALSRGRPIETLLRRWCRELSVEKRARVVIALAHPPMVAYLLVL</sequence>
<proteinExistence type="predicted"/>
<accession>A0A540LM89</accession>
<keyword evidence="2" id="KW-1185">Reference proteome</keyword>
<name>A0A540LM89_MALBA</name>
<evidence type="ECO:0000313" key="1">
    <source>
        <dbReference type="EMBL" id="TQD87583.1"/>
    </source>
</evidence>
<organism evidence="1 2">
    <name type="scientific">Malus baccata</name>
    <name type="common">Siberian crab apple</name>
    <name type="synonym">Pyrus baccata</name>
    <dbReference type="NCBI Taxonomy" id="106549"/>
    <lineage>
        <taxon>Eukaryota</taxon>
        <taxon>Viridiplantae</taxon>
        <taxon>Streptophyta</taxon>
        <taxon>Embryophyta</taxon>
        <taxon>Tracheophyta</taxon>
        <taxon>Spermatophyta</taxon>
        <taxon>Magnoliopsida</taxon>
        <taxon>eudicotyledons</taxon>
        <taxon>Gunneridae</taxon>
        <taxon>Pentapetalae</taxon>
        <taxon>rosids</taxon>
        <taxon>fabids</taxon>
        <taxon>Rosales</taxon>
        <taxon>Rosaceae</taxon>
        <taxon>Amygdaloideae</taxon>
        <taxon>Maleae</taxon>
        <taxon>Malus</taxon>
    </lineage>
</organism>
<gene>
    <name evidence="1" type="ORF">C1H46_026882</name>
</gene>
<dbReference type="Proteomes" id="UP000315295">
    <property type="component" value="Unassembled WGS sequence"/>
</dbReference>
<comment type="caution">
    <text evidence="1">The sequence shown here is derived from an EMBL/GenBank/DDBJ whole genome shotgun (WGS) entry which is preliminary data.</text>
</comment>
<dbReference type="EMBL" id="VIEB01000532">
    <property type="protein sequence ID" value="TQD87583.1"/>
    <property type="molecule type" value="Genomic_DNA"/>
</dbReference>